<keyword evidence="2" id="KW-1185">Reference proteome</keyword>
<organism evidence="1 2">
    <name type="scientific">Melastoma candidum</name>
    <dbReference type="NCBI Taxonomy" id="119954"/>
    <lineage>
        <taxon>Eukaryota</taxon>
        <taxon>Viridiplantae</taxon>
        <taxon>Streptophyta</taxon>
        <taxon>Embryophyta</taxon>
        <taxon>Tracheophyta</taxon>
        <taxon>Spermatophyta</taxon>
        <taxon>Magnoliopsida</taxon>
        <taxon>eudicotyledons</taxon>
        <taxon>Gunneridae</taxon>
        <taxon>Pentapetalae</taxon>
        <taxon>rosids</taxon>
        <taxon>malvids</taxon>
        <taxon>Myrtales</taxon>
        <taxon>Melastomataceae</taxon>
        <taxon>Melastomatoideae</taxon>
        <taxon>Melastomateae</taxon>
        <taxon>Melastoma</taxon>
    </lineage>
</organism>
<gene>
    <name evidence="1" type="ORF">MLD38_007487</name>
</gene>
<protein>
    <submittedName>
        <fullName evidence="1">Uncharacterized protein</fullName>
    </submittedName>
</protein>
<dbReference type="Proteomes" id="UP001057402">
    <property type="component" value="Chromosome 3"/>
</dbReference>
<evidence type="ECO:0000313" key="1">
    <source>
        <dbReference type="EMBL" id="KAI4381416.1"/>
    </source>
</evidence>
<dbReference type="EMBL" id="CM042882">
    <property type="protein sequence ID" value="KAI4381416.1"/>
    <property type="molecule type" value="Genomic_DNA"/>
</dbReference>
<evidence type="ECO:0000313" key="2">
    <source>
        <dbReference type="Proteomes" id="UP001057402"/>
    </source>
</evidence>
<proteinExistence type="predicted"/>
<sequence>MDSLPTPSKAMLSGFVVWVLLSACGVAVGQRQADSSPMDEVERDALFSAIRGFVGDGWNGSDLYPDPCGWTPIQGVSCDVYNGLWYITALSIGPIHDNSLICSENPVFAPQLFELARLKSFSLYSCFVQQKADPVSIPSSGWEKIVGTLESLEFRSNPGLVGRLPPGISLLQRLDSLVVLDNGLNGELPSSLTNLTRLRRLVLSWNSFTGPIPSEYGRLTELLILDLSGNSLSGHVPPSLGNLTSLLKLDLSNNQRLSGNLPEQLNNLRNLTLLDLRENNFTGGLTQPTFEGMVSLEGMLLSDNPLGGGLEDIAWEDLKRLEILDLDNLRLTGTIPKSISSLESLRYLGLGNNNLTGPLPADEISSLPCINTVHVNGNDLVGELKFPEWFYRKLGARFSAWNNPNLCYPAELRSTGMQPNGVSPCRRPGEEEIDGNSKARLDDGDGDVDWSSSSRSKPESIIIIILWLIILFRLLHRGT</sequence>
<comment type="caution">
    <text evidence="1">The sequence shown here is derived from an EMBL/GenBank/DDBJ whole genome shotgun (WGS) entry which is preliminary data.</text>
</comment>
<reference evidence="2" key="1">
    <citation type="journal article" date="2023" name="Front. Plant Sci.">
        <title>Chromosomal-level genome assembly of Melastoma candidum provides insights into trichome evolution.</title>
        <authorList>
            <person name="Zhong Y."/>
            <person name="Wu W."/>
            <person name="Sun C."/>
            <person name="Zou P."/>
            <person name="Liu Y."/>
            <person name="Dai S."/>
            <person name="Zhou R."/>
        </authorList>
    </citation>
    <scope>NUCLEOTIDE SEQUENCE [LARGE SCALE GENOMIC DNA]</scope>
</reference>
<accession>A0ACB9RT79</accession>
<name>A0ACB9RT79_9MYRT</name>